<sequence>MSNILILNGAQPYPFAPGRLNATLAVRAKDRLEAQGHAVRLTTVAEGYDVEAEVENHRWADTVIMQFPVNWMGVPWSFKKYMDEVYTVGMDGRLTVGDGRIAEAPKANYGMGGALAGTRYMLSATLNAPAEAFDDPAEPFFAGLSLDDLLRPAHLNAKFFGMSPLPTFGAFDVMKNPEIESDLARFDAHLAAVFPDARTEAAA</sequence>
<dbReference type="InterPro" id="IPR003680">
    <property type="entry name" value="Flavodoxin_fold"/>
</dbReference>
<protein>
    <submittedName>
        <fullName evidence="6">NAD(P)H-dependent oxidoreductase</fullName>
    </submittedName>
</protein>
<organism evidence="6 7">
    <name type="scientific">Stappia taiwanensis</name>
    <dbReference type="NCBI Taxonomy" id="992267"/>
    <lineage>
        <taxon>Bacteria</taxon>
        <taxon>Pseudomonadati</taxon>
        <taxon>Pseudomonadota</taxon>
        <taxon>Alphaproteobacteria</taxon>
        <taxon>Hyphomicrobiales</taxon>
        <taxon>Stappiaceae</taxon>
        <taxon>Stappia</taxon>
    </lineage>
</organism>
<name>A0A838Y3P0_9HYPH</name>
<dbReference type="InterPro" id="IPR029039">
    <property type="entry name" value="Flavoprotein-like_sf"/>
</dbReference>
<comment type="similarity">
    <text evidence="4">Belongs to the oxidoreductase MdaB family.</text>
</comment>
<dbReference type="Proteomes" id="UP000559404">
    <property type="component" value="Unassembled WGS sequence"/>
</dbReference>
<reference evidence="6 7" key="1">
    <citation type="submission" date="2020-07" db="EMBL/GenBank/DDBJ databases">
        <authorList>
            <person name="Li M."/>
        </authorList>
    </citation>
    <scope>NUCLEOTIDE SEQUENCE [LARGE SCALE GENOMIC DNA]</scope>
    <source>
        <strain evidence="6 7">DSM 23284</strain>
    </source>
</reference>
<dbReference type="Pfam" id="PF02525">
    <property type="entry name" value="Flavodoxin_2"/>
    <property type="match status" value="1"/>
</dbReference>
<gene>
    <name evidence="6" type="ORF">H1W37_18145</name>
</gene>
<dbReference type="PANTHER" id="PTHR46305">
    <property type="match status" value="1"/>
</dbReference>
<evidence type="ECO:0000256" key="2">
    <source>
        <dbReference type="ARBA" id="ARBA00022630"/>
    </source>
</evidence>
<keyword evidence="7" id="KW-1185">Reference proteome</keyword>
<comment type="caution">
    <text evidence="6">The sequence shown here is derived from an EMBL/GenBank/DDBJ whole genome shotgun (WGS) entry which is preliminary data.</text>
</comment>
<evidence type="ECO:0000256" key="3">
    <source>
        <dbReference type="ARBA" id="ARBA00022827"/>
    </source>
</evidence>
<dbReference type="AlphaFoldDB" id="A0A838Y3P0"/>
<dbReference type="Gene3D" id="3.40.50.360">
    <property type="match status" value="1"/>
</dbReference>
<evidence type="ECO:0000259" key="5">
    <source>
        <dbReference type="Pfam" id="PF02525"/>
    </source>
</evidence>
<accession>A0A838Y3P0</accession>
<evidence type="ECO:0000256" key="1">
    <source>
        <dbReference type="ARBA" id="ARBA00001974"/>
    </source>
</evidence>
<keyword evidence="3" id="KW-0274">FAD</keyword>
<evidence type="ECO:0000313" key="6">
    <source>
        <dbReference type="EMBL" id="MBA4613583.1"/>
    </source>
</evidence>
<feature type="domain" description="Flavodoxin-like fold" evidence="5">
    <location>
        <begin position="3"/>
        <end position="188"/>
    </location>
</feature>
<evidence type="ECO:0000313" key="7">
    <source>
        <dbReference type="Proteomes" id="UP000559404"/>
    </source>
</evidence>
<dbReference type="EMBL" id="JACEON010000021">
    <property type="protein sequence ID" value="MBA4613583.1"/>
    <property type="molecule type" value="Genomic_DNA"/>
</dbReference>
<comment type="cofactor">
    <cofactor evidence="1">
        <name>FAD</name>
        <dbReference type="ChEBI" id="CHEBI:57692"/>
    </cofactor>
</comment>
<dbReference type="SUPFAM" id="SSF52218">
    <property type="entry name" value="Flavoproteins"/>
    <property type="match status" value="1"/>
</dbReference>
<keyword evidence="2" id="KW-0285">Flavoprotein</keyword>
<dbReference type="InterPro" id="IPR052397">
    <property type="entry name" value="NADPH-QR_MdaB"/>
</dbReference>
<reference evidence="6 7" key="2">
    <citation type="submission" date="2020-08" db="EMBL/GenBank/DDBJ databases">
        <title>Stappia taiwanensis sp. nov., isolated from a coastal thermal spring.</title>
        <authorList>
            <person name="Kampfer P."/>
        </authorList>
    </citation>
    <scope>NUCLEOTIDE SEQUENCE [LARGE SCALE GENOMIC DNA]</scope>
    <source>
        <strain evidence="6 7">DSM 23284</strain>
    </source>
</reference>
<dbReference type="RefSeq" id="WP_181761782.1">
    <property type="nucleotide sequence ID" value="NZ_BMCR01000005.1"/>
</dbReference>
<dbReference type="PANTHER" id="PTHR46305:SF3">
    <property type="entry name" value="NADPH:QUINONE OXIDOREDUCTASE MDAB"/>
    <property type="match status" value="1"/>
</dbReference>
<proteinExistence type="inferred from homology"/>
<evidence type="ECO:0000256" key="4">
    <source>
        <dbReference type="ARBA" id="ARBA00037981"/>
    </source>
</evidence>